<dbReference type="Gene3D" id="3.30.920.50">
    <property type="entry name" value="Beta-1,3-glucanase, C-terminal domain"/>
    <property type="match status" value="1"/>
</dbReference>
<keyword evidence="3" id="KW-1185">Reference proteome</keyword>
<accession>A0AAN7ZBV8</accession>
<dbReference type="Gene3D" id="2.60.110.10">
    <property type="entry name" value="Thaumatin"/>
    <property type="match status" value="1"/>
</dbReference>
<dbReference type="PANTHER" id="PTHR38165:SF1">
    <property type="entry name" value="GLUCANASE B"/>
    <property type="match status" value="1"/>
</dbReference>
<comment type="caution">
    <text evidence="2">The sequence shown here is derived from an EMBL/GenBank/DDBJ whole genome shotgun (WGS) entry which is preliminary data.</text>
</comment>
<protein>
    <recommendedName>
        <fullName evidence="1">GH64 domain-containing protein</fullName>
    </recommendedName>
</protein>
<sequence>MMYSNEDLSINTQTGAGTVACRVSNNQLNCAGDNRAYPKPTIADIWGCNSGPFAIIGSDNDVHRAVVPRLCAAFYRSTLLLDGGNVQPSLPASSYYTVSPTSHYARLVHQYEVNGLGYAFSYDDVNPAGENAAGTVSGNNPTVLKVTVGGWS</sequence>
<organism evidence="2 3">
    <name type="scientific">Xylaria bambusicola</name>
    <dbReference type="NCBI Taxonomy" id="326684"/>
    <lineage>
        <taxon>Eukaryota</taxon>
        <taxon>Fungi</taxon>
        <taxon>Dikarya</taxon>
        <taxon>Ascomycota</taxon>
        <taxon>Pezizomycotina</taxon>
        <taxon>Sordariomycetes</taxon>
        <taxon>Xylariomycetidae</taxon>
        <taxon>Xylariales</taxon>
        <taxon>Xylariaceae</taxon>
        <taxon>Xylaria</taxon>
    </lineage>
</organism>
<dbReference type="InterPro" id="IPR042517">
    <property type="entry name" value="Glyco_hydro_64_N_2"/>
</dbReference>
<dbReference type="Pfam" id="PF16483">
    <property type="entry name" value="Glyco_hydro_64"/>
    <property type="match status" value="1"/>
</dbReference>
<proteinExistence type="predicted"/>
<dbReference type="PROSITE" id="PS52006">
    <property type="entry name" value="GH64"/>
    <property type="match status" value="1"/>
</dbReference>
<evidence type="ECO:0000313" key="2">
    <source>
        <dbReference type="EMBL" id="KAK5633561.1"/>
    </source>
</evidence>
<dbReference type="InterPro" id="IPR032477">
    <property type="entry name" value="Glyco_hydro_64"/>
</dbReference>
<dbReference type="EMBL" id="JAWHQM010000033">
    <property type="protein sequence ID" value="KAK5633561.1"/>
    <property type="molecule type" value="Genomic_DNA"/>
</dbReference>
<dbReference type="InterPro" id="IPR037398">
    <property type="entry name" value="Glyco_hydro_64_fam"/>
</dbReference>
<evidence type="ECO:0000259" key="1">
    <source>
        <dbReference type="PROSITE" id="PS52006"/>
    </source>
</evidence>
<dbReference type="AlphaFoldDB" id="A0AAN7ZBV8"/>
<name>A0AAN7ZBV8_9PEZI</name>
<dbReference type="Proteomes" id="UP001305414">
    <property type="component" value="Unassembled WGS sequence"/>
</dbReference>
<gene>
    <name evidence="2" type="ORF">RRF57_009275</name>
</gene>
<dbReference type="PANTHER" id="PTHR38165">
    <property type="match status" value="1"/>
</dbReference>
<evidence type="ECO:0000313" key="3">
    <source>
        <dbReference type="Proteomes" id="UP001305414"/>
    </source>
</evidence>
<reference evidence="2 3" key="1">
    <citation type="submission" date="2023-10" db="EMBL/GenBank/DDBJ databases">
        <title>Draft genome sequence of Xylaria bambusicola isolate GMP-LS, the root and basal stem rot pathogen of sugarcane in Indonesia.</title>
        <authorList>
            <person name="Selvaraj P."/>
            <person name="Muralishankar V."/>
            <person name="Muruganantham S."/>
            <person name="Sp S."/>
            <person name="Haryani S."/>
            <person name="Lau K.J.X."/>
            <person name="Naqvi N.I."/>
        </authorList>
    </citation>
    <scope>NUCLEOTIDE SEQUENCE [LARGE SCALE GENOMIC DNA]</scope>
    <source>
        <strain evidence="2">GMP-LS</strain>
    </source>
</reference>
<dbReference type="InterPro" id="IPR037176">
    <property type="entry name" value="Osmotin/thaumatin-like_sf"/>
</dbReference>
<feature type="domain" description="GH64" evidence="1">
    <location>
        <begin position="1"/>
        <end position="136"/>
    </location>
</feature>